<proteinExistence type="predicted"/>
<dbReference type="InterPro" id="IPR032675">
    <property type="entry name" value="LRR_dom_sf"/>
</dbReference>
<dbReference type="EMBL" id="JAYMGO010000014">
    <property type="protein sequence ID" value="KAL1261308.1"/>
    <property type="molecule type" value="Genomic_DNA"/>
</dbReference>
<dbReference type="Proteomes" id="UP001558613">
    <property type="component" value="Unassembled WGS sequence"/>
</dbReference>
<evidence type="ECO:0000256" key="3">
    <source>
        <dbReference type="SAM" id="MobiDB-lite"/>
    </source>
</evidence>
<keyword evidence="5" id="KW-1185">Reference proteome</keyword>
<sequence>MITEVGCSSLASALDSNTSQLRELDLSYNHPGHLGKKLLSAKKEDPNCKLEKLHVEKGGECRMKPGLRKYVCQLTVDESTVHPRLKLSNGKKKISETTEEQKYPGFSQLTSGDVAQEMS</sequence>
<dbReference type="PANTHER" id="PTHR24106">
    <property type="entry name" value="NACHT, LRR AND CARD DOMAINS-CONTAINING"/>
    <property type="match status" value="1"/>
</dbReference>
<dbReference type="InterPro" id="IPR043136">
    <property type="entry name" value="B30.2/SPRY_sf"/>
</dbReference>
<feature type="compositionally biased region" description="Polar residues" evidence="3">
    <location>
        <begin position="107"/>
        <end position="119"/>
    </location>
</feature>
<evidence type="ECO:0000256" key="1">
    <source>
        <dbReference type="ARBA" id="ARBA00022614"/>
    </source>
</evidence>
<feature type="region of interest" description="Disordered" evidence="3">
    <location>
        <begin position="86"/>
        <end position="119"/>
    </location>
</feature>
<evidence type="ECO:0000256" key="2">
    <source>
        <dbReference type="ARBA" id="ARBA00022737"/>
    </source>
</evidence>
<dbReference type="InterPro" id="IPR051261">
    <property type="entry name" value="NLR"/>
</dbReference>
<dbReference type="Gene3D" id="2.60.120.920">
    <property type="match status" value="1"/>
</dbReference>
<comment type="caution">
    <text evidence="4">The sequence shown here is derived from an EMBL/GenBank/DDBJ whole genome shotgun (WGS) entry which is preliminary data.</text>
</comment>
<name>A0ABR3M868_9TELE</name>
<accession>A0ABR3M868</accession>
<evidence type="ECO:0000313" key="5">
    <source>
        <dbReference type="Proteomes" id="UP001558613"/>
    </source>
</evidence>
<evidence type="ECO:0000313" key="4">
    <source>
        <dbReference type="EMBL" id="KAL1261308.1"/>
    </source>
</evidence>
<dbReference type="Gene3D" id="3.80.10.10">
    <property type="entry name" value="Ribonuclease Inhibitor"/>
    <property type="match status" value="1"/>
</dbReference>
<gene>
    <name evidence="4" type="ORF">QQF64_006573</name>
</gene>
<keyword evidence="1" id="KW-0433">Leucine-rich repeat</keyword>
<keyword evidence="2" id="KW-0677">Repeat</keyword>
<organism evidence="4 5">
    <name type="scientific">Cirrhinus molitorella</name>
    <name type="common">mud carp</name>
    <dbReference type="NCBI Taxonomy" id="172907"/>
    <lineage>
        <taxon>Eukaryota</taxon>
        <taxon>Metazoa</taxon>
        <taxon>Chordata</taxon>
        <taxon>Craniata</taxon>
        <taxon>Vertebrata</taxon>
        <taxon>Euteleostomi</taxon>
        <taxon>Actinopterygii</taxon>
        <taxon>Neopterygii</taxon>
        <taxon>Teleostei</taxon>
        <taxon>Ostariophysi</taxon>
        <taxon>Cypriniformes</taxon>
        <taxon>Cyprinidae</taxon>
        <taxon>Labeoninae</taxon>
        <taxon>Labeonini</taxon>
        <taxon>Cirrhinus</taxon>
    </lineage>
</organism>
<feature type="compositionally biased region" description="Basic and acidic residues" evidence="3">
    <location>
        <begin position="93"/>
        <end position="102"/>
    </location>
</feature>
<protein>
    <submittedName>
        <fullName evidence="4">Uncharacterized protein</fullName>
    </submittedName>
</protein>
<dbReference type="SUPFAM" id="SSF52047">
    <property type="entry name" value="RNI-like"/>
    <property type="match status" value="1"/>
</dbReference>
<reference evidence="4 5" key="1">
    <citation type="submission" date="2023-09" db="EMBL/GenBank/DDBJ databases">
        <authorList>
            <person name="Wang M."/>
        </authorList>
    </citation>
    <scope>NUCLEOTIDE SEQUENCE [LARGE SCALE GENOMIC DNA]</scope>
    <source>
        <strain evidence="4">GT-2023</strain>
        <tissue evidence="4">Liver</tissue>
    </source>
</reference>